<gene>
    <name evidence="1" type="ORF">OWR29_10005</name>
</gene>
<dbReference type="Gene3D" id="3.30.160.250">
    <property type="match status" value="1"/>
</dbReference>
<evidence type="ECO:0000313" key="2">
    <source>
        <dbReference type="Proteomes" id="UP001151002"/>
    </source>
</evidence>
<dbReference type="Proteomes" id="UP001151002">
    <property type="component" value="Unassembled WGS sequence"/>
</dbReference>
<reference evidence="1" key="1">
    <citation type="submission" date="2022-11" db="EMBL/GenBank/DDBJ databases">
        <authorList>
            <person name="Somphong A."/>
            <person name="Phongsopitanun W."/>
        </authorList>
    </citation>
    <scope>NUCLEOTIDE SEQUENCE</scope>
    <source>
        <strain evidence="1">Pm04-4</strain>
    </source>
</reference>
<dbReference type="SUPFAM" id="SSF143100">
    <property type="entry name" value="TTHA1013/TTHA0281-like"/>
    <property type="match status" value="1"/>
</dbReference>
<protein>
    <recommendedName>
        <fullName evidence="3">Type II toxin-antitoxin system HicB family antitoxin</fullName>
    </recommendedName>
</protein>
<dbReference type="InterPro" id="IPR035069">
    <property type="entry name" value="TTHA1013/TTHA0281-like"/>
</dbReference>
<organism evidence="1 2">
    <name type="scientific">Paractinoplanes pyxinae</name>
    <dbReference type="NCBI Taxonomy" id="2997416"/>
    <lineage>
        <taxon>Bacteria</taxon>
        <taxon>Bacillati</taxon>
        <taxon>Actinomycetota</taxon>
        <taxon>Actinomycetes</taxon>
        <taxon>Micromonosporales</taxon>
        <taxon>Micromonosporaceae</taxon>
        <taxon>Paractinoplanes</taxon>
    </lineage>
</organism>
<proteinExistence type="predicted"/>
<dbReference type="RefSeq" id="WP_267562316.1">
    <property type="nucleotide sequence ID" value="NZ_JAPNTZ010000003.1"/>
</dbReference>
<sequence length="90" mass="9931">MHREDSTQAQRFFQPRYGAFMAELHTVTVPIVVERDEDGVWCAHAQLRPGVGAHGEGDTEEAALEDLREALIGLIEEFGVPRELSVTVAA</sequence>
<evidence type="ECO:0008006" key="3">
    <source>
        <dbReference type="Google" id="ProtNLM"/>
    </source>
</evidence>
<name>A0ABT4AVR8_9ACTN</name>
<accession>A0ABT4AVR8</accession>
<evidence type="ECO:0000313" key="1">
    <source>
        <dbReference type="EMBL" id="MCY1138331.1"/>
    </source>
</evidence>
<comment type="caution">
    <text evidence="1">The sequence shown here is derived from an EMBL/GenBank/DDBJ whole genome shotgun (WGS) entry which is preliminary data.</text>
</comment>
<keyword evidence="2" id="KW-1185">Reference proteome</keyword>
<dbReference type="EMBL" id="JAPNTZ010000003">
    <property type="protein sequence ID" value="MCY1138331.1"/>
    <property type="molecule type" value="Genomic_DNA"/>
</dbReference>